<comment type="caution">
    <text evidence="1">The sequence shown here is derived from an EMBL/GenBank/DDBJ whole genome shotgun (WGS) entry which is preliminary data.</text>
</comment>
<keyword evidence="2" id="KW-1185">Reference proteome</keyword>
<dbReference type="AlphaFoldDB" id="A0A919VLX7"/>
<sequence>MSGQLYFRVIVKYLKCIKNAVLKIIKNSGIYVCEMCNFMLITDELTELSEY</sequence>
<accession>A0A919VLX7</accession>
<dbReference type="Proteomes" id="UP000679179">
    <property type="component" value="Unassembled WGS sequence"/>
</dbReference>
<gene>
    <name evidence="1" type="ORF">CPJCM30710_16940</name>
</gene>
<dbReference type="EMBL" id="BOPZ01000012">
    <property type="protein sequence ID" value="GIM29028.1"/>
    <property type="molecule type" value="Genomic_DNA"/>
</dbReference>
<name>A0A919VLX7_9CLOT</name>
<evidence type="ECO:0000313" key="1">
    <source>
        <dbReference type="EMBL" id="GIM29028.1"/>
    </source>
</evidence>
<protein>
    <submittedName>
        <fullName evidence="1">Uncharacterized protein</fullName>
    </submittedName>
</protein>
<reference evidence="1" key="1">
    <citation type="submission" date="2021-03" db="EMBL/GenBank/DDBJ databases">
        <title>Taxonomic study of Clostridium polyendosporum from meadow-gley soil under rice.</title>
        <authorList>
            <person name="Kobayashi H."/>
            <person name="Tanizawa Y."/>
            <person name="Yagura M."/>
        </authorList>
    </citation>
    <scope>NUCLEOTIDE SEQUENCE</scope>
    <source>
        <strain evidence="1">JCM 30710</strain>
    </source>
</reference>
<organism evidence="1 2">
    <name type="scientific">Clostridium polyendosporum</name>
    <dbReference type="NCBI Taxonomy" id="69208"/>
    <lineage>
        <taxon>Bacteria</taxon>
        <taxon>Bacillati</taxon>
        <taxon>Bacillota</taxon>
        <taxon>Clostridia</taxon>
        <taxon>Eubacteriales</taxon>
        <taxon>Clostridiaceae</taxon>
        <taxon>Clostridium</taxon>
    </lineage>
</organism>
<proteinExistence type="predicted"/>
<evidence type="ECO:0000313" key="2">
    <source>
        <dbReference type="Proteomes" id="UP000679179"/>
    </source>
</evidence>